<sequence length="110" mass="12482">QCMAGCDILEDGSTKVYLQYPYNGRDYIAFNMDTMTFTTVDAAAQISKRKWEADGTVAVRRKHYVENSCTEWLGKYVSYGRDDMERKGLPTVHVSGKEAYGILTLSCRAY</sequence>
<dbReference type="Gene3D" id="3.30.500.10">
    <property type="entry name" value="MHC class I-like antigen recognition-like"/>
    <property type="match status" value="1"/>
</dbReference>
<keyword evidence="7" id="KW-0472">Membrane</keyword>
<name>A0A7K5Z6F2_9AVES</name>
<dbReference type="GO" id="GO:0009897">
    <property type="term" value="C:external side of plasma membrane"/>
    <property type="evidence" value="ECO:0007669"/>
    <property type="project" value="TreeGrafter"/>
</dbReference>
<keyword evidence="4" id="KW-0732">Signal</keyword>
<comment type="caution">
    <text evidence="12">The sequence shown here is derived from an EMBL/GenBank/DDBJ whole genome shotgun (WGS) entry which is preliminary data.</text>
</comment>
<dbReference type="GO" id="GO:0005615">
    <property type="term" value="C:extracellular space"/>
    <property type="evidence" value="ECO:0007669"/>
    <property type="project" value="TreeGrafter"/>
</dbReference>
<keyword evidence="8" id="KW-1015">Disulfide bond</keyword>
<dbReference type="Pfam" id="PF00129">
    <property type="entry name" value="MHC_I"/>
    <property type="match status" value="1"/>
</dbReference>
<evidence type="ECO:0000256" key="4">
    <source>
        <dbReference type="ARBA" id="ARBA00022729"/>
    </source>
</evidence>
<feature type="domain" description="MHC class I-like antigen recognition-like" evidence="11">
    <location>
        <begin position="1"/>
        <end position="82"/>
    </location>
</feature>
<gene>
    <name evidence="12" type="primary">Ha1f_0</name>
    <name evidence="12" type="ORF">PTEBUR_R14374</name>
</gene>
<evidence type="ECO:0000313" key="12">
    <source>
        <dbReference type="EMBL" id="NWU73135.1"/>
    </source>
</evidence>
<dbReference type="GO" id="GO:0042612">
    <property type="term" value="C:MHC class I protein complex"/>
    <property type="evidence" value="ECO:0007669"/>
    <property type="project" value="UniProtKB-KW"/>
</dbReference>
<comment type="subcellular location">
    <subcellularLocation>
        <location evidence="1">Membrane</location>
        <topology evidence="1">Single-pass type I membrane protein</topology>
    </subcellularLocation>
</comment>
<comment type="similarity">
    <text evidence="10">Belongs to the MHC class I family.</text>
</comment>
<evidence type="ECO:0000256" key="3">
    <source>
        <dbReference type="ARBA" id="ARBA00022692"/>
    </source>
</evidence>
<dbReference type="InterPro" id="IPR037055">
    <property type="entry name" value="MHC_I-like_Ag-recog_sf"/>
</dbReference>
<dbReference type="InterPro" id="IPR011162">
    <property type="entry name" value="MHC_I/II-like_Ag-recog"/>
</dbReference>
<keyword evidence="9" id="KW-0325">Glycoprotein</keyword>
<evidence type="ECO:0000313" key="13">
    <source>
        <dbReference type="Proteomes" id="UP000522270"/>
    </source>
</evidence>
<dbReference type="AlphaFoldDB" id="A0A7K5Z6F2"/>
<evidence type="ECO:0000256" key="6">
    <source>
        <dbReference type="ARBA" id="ARBA00022989"/>
    </source>
</evidence>
<dbReference type="EMBL" id="VYZE01003085">
    <property type="protein sequence ID" value="NWU73135.1"/>
    <property type="molecule type" value="Genomic_DNA"/>
</dbReference>
<evidence type="ECO:0000256" key="9">
    <source>
        <dbReference type="ARBA" id="ARBA00023180"/>
    </source>
</evidence>
<dbReference type="SUPFAM" id="SSF54452">
    <property type="entry name" value="MHC antigen-recognition domain"/>
    <property type="match status" value="1"/>
</dbReference>
<keyword evidence="6" id="KW-1133">Transmembrane helix</keyword>
<dbReference type="Proteomes" id="UP000522270">
    <property type="component" value="Unassembled WGS sequence"/>
</dbReference>
<accession>A0A7K5Z6F2</accession>
<keyword evidence="13" id="KW-1185">Reference proteome</keyword>
<evidence type="ECO:0000256" key="10">
    <source>
        <dbReference type="RuleBase" id="RU004439"/>
    </source>
</evidence>
<proteinExistence type="inferred from homology"/>
<dbReference type="GO" id="GO:0006955">
    <property type="term" value="P:immune response"/>
    <property type="evidence" value="ECO:0007669"/>
    <property type="project" value="TreeGrafter"/>
</dbReference>
<dbReference type="OrthoDB" id="8936120at2759"/>
<keyword evidence="2" id="KW-0490">MHC I</keyword>
<protein>
    <submittedName>
        <fullName evidence="12">HA1F protein</fullName>
    </submittedName>
</protein>
<feature type="non-terminal residue" evidence="12">
    <location>
        <position position="110"/>
    </location>
</feature>
<keyword evidence="5" id="KW-0391">Immunity</keyword>
<evidence type="ECO:0000256" key="1">
    <source>
        <dbReference type="ARBA" id="ARBA00004479"/>
    </source>
</evidence>
<dbReference type="InterPro" id="IPR011161">
    <property type="entry name" value="MHC_I-like_Ag-recog"/>
</dbReference>
<dbReference type="InterPro" id="IPR050208">
    <property type="entry name" value="MHC_class-I_related"/>
</dbReference>
<evidence type="ECO:0000256" key="2">
    <source>
        <dbReference type="ARBA" id="ARBA00022451"/>
    </source>
</evidence>
<evidence type="ECO:0000256" key="8">
    <source>
        <dbReference type="ARBA" id="ARBA00023157"/>
    </source>
</evidence>
<dbReference type="GO" id="GO:0002474">
    <property type="term" value="P:antigen processing and presentation of peptide antigen via MHC class I"/>
    <property type="evidence" value="ECO:0007669"/>
    <property type="project" value="UniProtKB-KW"/>
</dbReference>
<evidence type="ECO:0000259" key="11">
    <source>
        <dbReference type="Pfam" id="PF00129"/>
    </source>
</evidence>
<dbReference type="PANTHER" id="PTHR16675:SF242">
    <property type="entry name" value="MAJOR HISTOCOMPATIBILITY COMPLEX CLASS I-RELATED GENE PROTEIN"/>
    <property type="match status" value="1"/>
</dbReference>
<feature type="non-terminal residue" evidence="12">
    <location>
        <position position="1"/>
    </location>
</feature>
<dbReference type="InterPro" id="IPR001039">
    <property type="entry name" value="MHC_I_a_a1/a2"/>
</dbReference>
<organism evidence="12 13">
    <name type="scientific">Pterocles burchelli</name>
    <dbReference type="NCBI Taxonomy" id="2585816"/>
    <lineage>
        <taxon>Eukaryota</taxon>
        <taxon>Metazoa</taxon>
        <taxon>Chordata</taxon>
        <taxon>Craniata</taxon>
        <taxon>Vertebrata</taxon>
        <taxon>Euteleostomi</taxon>
        <taxon>Archelosauria</taxon>
        <taxon>Archosauria</taxon>
        <taxon>Dinosauria</taxon>
        <taxon>Saurischia</taxon>
        <taxon>Theropoda</taxon>
        <taxon>Coelurosauria</taxon>
        <taxon>Aves</taxon>
        <taxon>Neognathae</taxon>
        <taxon>Neoaves</taxon>
        <taxon>Columbimorphae</taxon>
        <taxon>Pterocliformes</taxon>
        <taxon>Pteroclidae</taxon>
        <taxon>Pterocles</taxon>
    </lineage>
</organism>
<dbReference type="PRINTS" id="PR01638">
    <property type="entry name" value="MHCCLASSI"/>
</dbReference>
<evidence type="ECO:0000256" key="7">
    <source>
        <dbReference type="ARBA" id="ARBA00023136"/>
    </source>
</evidence>
<evidence type="ECO:0000256" key="5">
    <source>
        <dbReference type="ARBA" id="ARBA00022859"/>
    </source>
</evidence>
<reference evidence="12 13" key="1">
    <citation type="submission" date="2019-09" db="EMBL/GenBank/DDBJ databases">
        <title>Bird 10,000 Genomes (B10K) Project - Family phase.</title>
        <authorList>
            <person name="Zhang G."/>
        </authorList>
    </citation>
    <scope>NUCLEOTIDE SEQUENCE [LARGE SCALE GENOMIC DNA]</scope>
    <source>
        <strain evidence="12">B10K-DU-027-49</strain>
        <tissue evidence="12">Muscle</tissue>
    </source>
</reference>
<keyword evidence="3" id="KW-0812">Transmembrane</keyword>
<dbReference type="PANTHER" id="PTHR16675">
    <property type="entry name" value="MHC CLASS I-RELATED"/>
    <property type="match status" value="1"/>
</dbReference>